<dbReference type="PANTHER" id="PTHR48100:SF44">
    <property type="entry name" value="PHOSPHATASE C1620.13-RELATED"/>
    <property type="match status" value="1"/>
</dbReference>
<gene>
    <name evidence="1" type="ORF">QTG54_006919</name>
</gene>
<dbReference type="InterPro" id="IPR029033">
    <property type="entry name" value="His_PPase_superfam"/>
</dbReference>
<evidence type="ECO:0000313" key="1">
    <source>
        <dbReference type="EMBL" id="KAK1742354.1"/>
    </source>
</evidence>
<comment type="caution">
    <text evidence="1">The sequence shown here is derived from an EMBL/GenBank/DDBJ whole genome shotgun (WGS) entry which is preliminary data.</text>
</comment>
<keyword evidence="1" id="KW-0378">Hydrolase</keyword>
<keyword evidence="2" id="KW-1185">Reference proteome</keyword>
<sequence>SCPCHQLPFIDRSFVVALQQSYLIPKQCQHTRAISITANPILYEPIDVLMFPPFCPCNADNIMIASAIKNSLLSIATMVNIYVSRHGQDADNANGILNGHRNGPLTDLGRQQATDVAHKMLDAGFRFSTSGNDAPEGKTILSAIYSSPLVRALHTARIFADVLKDGASDEGKVELLDDLIERDFGIMAGLPTSSITAICGEDKILATDTINYFLDPEGAETFPQLIDRAKRLVTHIDELTKDLPSDSSILLVTHGDFGKMLYAAYYDILWEDVLRQFHFGNSEVLLLSKDSFSDKAHVFETQQFNA</sequence>
<dbReference type="Gene3D" id="3.40.50.1240">
    <property type="entry name" value="Phosphoglycerate mutase-like"/>
    <property type="match status" value="1"/>
</dbReference>
<evidence type="ECO:0000313" key="2">
    <source>
        <dbReference type="Proteomes" id="UP001224775"/>
    </source>
</evidence>
<protein>
    <submittedName>
        <fullName evidence="1">Histidine phosphatase family protein</fullName>
        <ecNumber evidence="1">3.1.3.-</ecNumber>
    </submittedName>
</protein>
<dbReference type="InterPro" id="IPR001345">
    <property type="entry name" value="PG/BPGM_mutase_AS"/>
</dbReference>
<dbReference type="PROSITE" id="PS00175">
    <property type="entry name" value="PG_MUTASE"/>
    <property type="match status" value="1"/>
</dbReference>
<dbReference type="Pfam" id="PF00300">
    <property type="entry name" value="His_Phos_1"/>
    <property type="match status" value="2"/>
</dbReference>
<name>A0AAD8YB59_9STRA</name>
<dbReference type="EMBL" id="JATAAI010000011">
    <property type="protein sequence ID" value="KAK1742354.1"/>
    <property type="molecule type" value="Genomic_DNA"/>
</dbReference>
<dbReference type="AlphaFoldDB" id="A0AAD8YB59"/>
<dbReference type="SMART" id="SM00855">
    <property type="entry name" value="PGAM"/>
    <property type="match status" value="1"/>
</dbReference>
<dbReference type="GO" id="GO:0005829">
    <property type="term" value="C:cytosol"/>
    <property type="evidence" value="ECO:0007669"/>
    <property type="project" value="TreeGrafter"/>
</dbReference>
<dbReference type="CDD" id="cd07067">
    <property type="entry name" value="HP_PGM_like"/>
    <property type="match status" value="1"/>
</dbReference>
<dbReference type="InterPro" id="IPR050275">
    <property type="entry name" value="PGM_Phosphatase"/>
</dbReference>
<dbReference type="GO" id="GO:0016791">
    <property type="term" value="F:phosphatase activity"/>
    <property type="evidence" value="ECO:0007669"/>
    <property type="project" value="TreeGrafter"/>
</dbReference>
<dbReference type="Proteomes" id="UP001224775">
    <property type="component" value="Unassembled WGS sequence"/>
</dbReference>
<dbReference type="EC" id="3.1.3.-" evidence="1"/>
<dbReference type="SUPFAM" id="SSF53254">
    <property type="entry name" value="Phosphoglycerate mutase-like"/>
    <property type="match status" value="1"/>
</dbReference>
<accession>A0AAD8YB59</accession>
<dbReference type="InterPro" id="IPR013078">
    <property type="entry name" value="His_Pase_superF_clade-1"/>
</dbReference>
<reference evidence="1" key="1">
    <citation type="submission" date="2023-06" db="EMBL/GenBank/DDBJ databases">
        <title>Survivors Of The Sea: Transcriptome response of Skeletonema marinoi to long-term dormancy.</title>
        <authorList>
            <person name="Pinder M.I.M."/>
            <person name="Kourtchenko O."/>
            <person name="Robertson E.K."/>
            <person name="Larsson T."/>
            <person name="Maumus F."/>
            <person name="Osuna-Cruz C.M."/>
            <person name="Vancaester E."/>
            <person name="Stenow R."/>
            <person name="Vandepoele K."/>
            <person name="Ploug H."/>
            <person name="Bruchert V."/>
            <person name="Godhe A."/>
            <person name="Topel M."/>
        </authorList>
    </citation>
    <scope>NUCLEOTIDE SEQUENCE</scope>
    <source>
        <strain evidence="1">R05AC</strain>
    </source>
</reference>
<feature type="non-terminal residue" evidence="1">
    <location>
        <position position="1"/>
    </location>
</feature>
<organism evidence="1 2">
    <name type="scientific">Skeletonema marinoi</name>
    <dbReference type="NCBI Taxonomy" id="267567"/>
    <lineage>
        <taxon>Eukaryota</taxon>
        <taxon>Sar</taxon>
        <taxon>Stramenopiles</taxon>
        <taxon>Ochrophyta</taxon>
        <taxon>Bacillariophyta</taxon>
        <taxon>Coscinodiscophyceae</taxon>
        <taxon>Thalassiosirophycidae</taxon>
        <taxon>Thalassiosirales</taxon>
        <taxon>Skeletonemataceae</taxon>
        <taxon>Skeletonema</taxon>
        <taxon>Skeletonema marinoi-dohrnii complex</taxon>
    </lineage>
</organism>
<proteinExistence type="predicted"/>
<dbReference type="PANTHER" id="PTHR48100">
    <property type="entry name" value="BROAD-SPECIFICITY PHOSPHATASE YOR283W-RELATED"/>
    <property type="match status" value="1"/>
</dbReference>